<dbReference type="Proteomes" id="UP000176939">
    <property type="component" value="Unassembled WGS sequence"/>
</dbReference>
<evidence type="ECO:0000313" key="2">
    <source>
        <dbReference type="Proteomes" id="UP000176939"/>
    </source>
</evidence>
<dbReference type="AlphaFoldDB" id="A0A1F7X4T9"/>
<comment type="caution">
    <text evidence="1">The sequence shown here is derived from an EMBL/GenBank/DDBJ whole genome shotgun (WGS) entry which is preliminary data.</text>
</comment>
<dbReference type="EMBL" id="MGFQ01000024">
    <property type="protein sequence ID" value="OGM09315.1"/>
    <property type="molecule type" value="Genomic_DNA"/>
</dbReference>
<gene>
    <name evidence="1" type="ORF">A2Z67_05230</name>
</gene>
<name>A0A1F7X4T9_9BACT</name>
<proteinExistence type="predicted"/>
<reference evidence="1 2" key="1">
    <citation type="journal article" date="2016" name="Nat. Commun.">
        <title>Thousands of microbial genomes shed light on interconnected biogeochemical processes in an aquifer system.</title>
        <authorList>
            <person name="Anantharaman K."/>
            <person name="Brown C.T."/>
            <person name="Hug L.A."/>
            <person name="Sharon I."/>
            <person name="Castelle C.J."/>
            <person name="Probst A.J."/>
            <person name="Thomas B.C."/>
            <person name="Singh A."/>
            <person name="Wilkins M.J."/>
            <person name="Karaoz U."/>
            <person name="Brodie E.L."/>
            <person name="Williams K.H."/>
            <person name="Hubbard S.S."/>
            <person name="Banfield J.F."/>
        </authorList>
    </citation>
    <scope>NUCLEOTIDE SEQUENCE [LARGE SCALE GENOMIC DNA]</scope>
</reference>
<organism evidence="1 2">
    <name type="scientific">Candidatus Woesebacteria bacterium RBG_13_36_22</name>
    <dbReference type="NCBI Taxonomy" id="1802478"/>
    <lineage>
        <taxon>Bacteria</taxon>
        <taxon>Candidatus Woeseibacteriota</taxon>
    </lineage>
</organism>
<accession>A0A1F7X4T9</accession>
<sequence length="120" mass="14731">MIRAIIPHPGINIIMLRINRLKDRNRKRLWVVEARFHDGTWDVCDFLHGYSYVDTNYFKAHLLKRKIATYLNPQNSNGLYNWKKADFRVREYRILKRDKPLLYEGKYFHHRRLIRIENSM</sequence>
<evidence type="ECO:0000313" key="1">
    <source>
        <dbReference type="EMBL" id="OGM09315.1"/>
    </source>
</evidence>
<protein>
    <submittedName>
        <fullName evidence="1">Uncharacterized protein</fullName>
    </submittedName>
</protein>